<keyword evidence="1" id="KW-0175">Coiled coil</keyword>
<name>A0AAD1WFM4_PELCU</name>
<feature type="coiled-coil region" evidence="1">
    <location>
        <begin position="55"/>
        <end position="82"/>
    </location>
</feature>
<dbReference type="EMBL" id="OW240917">
    <property type="protein sequence ID" value="CAH2302516.1"/>
    <property type="molecule type" value="Genomic_DNA"/>
</dbReference>
<organism evidence="3 4">
    <name type="scientific">Pelobates cultripes</name>
    <name type="common">Western spadefoot toad</name>
    <dbReference type="NCBI Taxonomy" id="61616"/>
    <lineage>
        <taxon>Eukaryota</taxon>
        <taxon>Metazoa</taxon>
        <taxon>Chordata</taxon>
        <taxon>Craniata</taxon>
        <taxon>Vertebrata</taxon>
        <taxon>Euteleostomi</taxon>
        <taxon>Amphibia</taxon>
        <taxon>Batrachia</taxon>
        <taxon>Anura</taxon>
        <taxon>Pelobatoidea</taxon>
        <taxon>Pelobatidae</taxon>
        <taxon>Pelobates</taxon>
    </lineage>
</organism>
<feature type="region of interest" description="Disordered" evidence="2">
    <location>
        <begin position="1"/>
        <end position="20"/>
    </location>
</feature>
<accession>A0AAD1WFM4</accession>
<reference evidence="3" key="1">
    <citation type="submission" date="2022-03" db="EMBL/GenBank/DDBJ databases">
        <authorList>
            <person name="Alioto T."/>
            <person name="Alioto T."/>
            <person name="Gomez Garrido J."/>
        </authorList>
    </citation>
    <scope>NUCLEOTIDE SEQUENCE</scope>
</reference>
<dbReference type="AlphaFoldDB" id="A0AAD1WFM4"/>
<dbReference type="Proteomes" id="UP001295444">
    <property type="component" value="Chromosome 06"/>
</dbReference>
<sequence length="89" mass="9734">MALMAGTRGSRPESPSTSECATENYDLSALITKLPFKANIGAMFQRLEDSFGEKVQAVSADVQHLDDRVQALEDDGEAADQQWTECHTT</sequence>
<proteinExistence type="predicted"/>
<gene>
    <name evidence="3" type="ORF">PECUL_23A018417</name>
</gene>
<evidence type="ECO:0000256" key="2">
    <source>
        <dbReference type="SAM" id="MobiDB-lite"/>
    </source>
</evidence>
<evidence type="ECO:0000313" key="4">
    <source>
        <dbReference type="Proteomes" id="UP001295444"/>
    </source>
</evidence>
<evidence type="ECO:0000256" key="1">
    <source>
        <dbReference type="SAM" id="Coils"/>
    </source>
</evidence>
<protein>
    <submittedName>
        <fullName evidence="3">Uncharacterized protein</fullName>
    </submittedName>
</protein>
<keyword evidence="4" id="KW-1185">Reference proteome</keyword>
<evidence type="ECO:0000313" key="3">
    <source>
        <dbReference type="EMBL" id="CAH2302516.1"/>
    </source>
</evidence>